<dbReference type="InterPro" id="IPR012349">
    <property type="entry name" value="Split_barrel_FMN-bd"/>
</dbReference>
<dbReference type="SUPFAM" id="SSF50475">
    <property type="entry name" value="FMN-binding split barrel"/>
    <property type="match status" value="1"/>
</dbReference>
<name>A0A345P3R3_9GAMM</name>
<evidence type="ECO:0000259" key="2">
    <source>
        <dbReference type="Pfam" id="PF01243"/>
    </source>
</evidence>
<dbReference type="Gene3D" id="2.30.110.10">
    <property type="entry name" value="Electron Transport, Fmn-binding Protein, Chain A"/>
    <property type="match status" value="1"/>
</dbReference>
<evidence type="ECO:0000313" key="3">
    <source>
        <dbReference type="EMBL" id="AXI01922.1"/>
    </source>
</evidence>
<accession>A0A345P3R3</accession>
<feature type="coiled-coil region" evidence="1">
    <location>
        <begin position="173"/>
        <end position="200"/>
    </location>
</feature>
<dbReference type="RefSeq" id="WP_114898032.1">
    <property type="nucleotide sequence ID" value="NZ_CP031222.1"/>
</dbReference>
<feature type="domain" description="Pyridoxamine 5'-phosphate oxidase N-terminal" evidence="2">
    <location>
        <begin position="40"/>
        <end position="161"/>
    </location>
</feature>
<keyword evidence="4" id="KW-1185">Reference proteome</keyword>
<gene>
    <name evidence="3" type="ORF">HYN46_02955</name>
</gene>
<dbReference type="AlphaFoldDB" id="A0A345P3R3"/>
<dbReference type="KEGG" id="mbah:HYN46_02955"/>
<dbReference type="PANTHER" id="PTHR42815">
    <property type="entry name" value="FAD-BINDING, PUTATIVE (AFU_ORTHOLOGUE AFUA_6G07600)-RELATED"/>
    <property type="match status" value="1"/>
</dbReference>
<proteinExistence type="predicted"/>
<reference evidence="3 4" key="1">
    <citation type="submission" date="2018-07" db="EMBL/GenBank/DDBJ databases">
        <title>Genome sequencing of Moraxellaceae gen. HYN0046.</title>
        <authorList>
            <person name="Kim M."/>
            <person name="Yi H."/>
        </authorList>
    </citation>
    <scope>NUCLEOTIDE SEQUENCE [LARGE SCALE GENOMIC DNA]</scope>
    <source>
        <strain evidence="3 4">HYN0046</strain>
    </source>
</reference>
<sequence length="204" mass="23410">MDFSSDIAFTPTIKAIQTAKGSRQSYARMEQSGSWETRITSDLKAFIEAQTSIFMATASAQGQPYIQHRGGPAGFLHVLDEETIGFADFAGNRQFITMGNLQENPQAHLFLMDYQHRQRIKIWGEAVVIEDDPELLTKLMPINYKARPEQVILFKVKAWDANCPQHIPQRFEAKDVQRILTERDQRIEALEDEVKRLQKLLKDT</sequence>
<evidence type="ECO:0000313" key="4">
    <source>
        <dbReference type="Proteomes" id="UP000253940"/>
    </source>
</evidence>
<protein>
    <submittedName>
        <fullName evidence="3">Pyridoxamine 5'-phosphate oxidase</fullName>
    </submittedName>
</protein>
<keyword evidence="1" id="KW-0175">Coiled coil</keyword>
<evidence type="ECO:0000256" key="1">
    <source>
        <dbReference type="SAM" id="Coils"/>
    </source>
</evidence>
<dbReference type="EMBL" id="CP031222">
    <property type="protein sequence ID" value="AXI01922.1"/>
    <property type="molecule type" value="Genomic_DNA"/>
</dbReference>
<dbReference type="OrthoDB" id="9796486at2"/>
<dbReference type="PANTHER" id="PTHR42815:SF2">
    <property type="entry name" value="FAD-BINDING, PUTATIVE (AFU_ORTHOLOGUE AFUA_6G07600)-RELATED"/>
    <property type="match status" value="1"/>
</dbReference>
<dbReference type="Pfam" id="PF01243">
    <property type="entry name" value="PNPOx_N"/>
    <property type="match status" value="1"/>
</dbReference>
<dbReference type="InterPro" id="IPR011576">
    <property type="entry name" value="Pyridox_Oxase_N"/>
</dbReference>
<organism evidence="3 4">
    <name type="scientific">Aquirhabdus parva</name>
    <dbReference type="NCBI Taxonomy" id="2283318"/>
    <lineage>
        <taxon>Bacteria</taxon>
        <taxon>Pseudomonadati</taxon>
        <taxon>Pseudomonadota</taxon>
        <taxon>Gammaproteobacteria</taxon>
        <taxon>Moraxellales</taxon>
        <taxon>Moraxellaceae</taxon>
        <taxon>Aquirhabdus</taxon>
    </lineage>
</organism>
<dbReference type="Proteomes" id="UP000253940">
    <property type="component" value="Chromosome"/>
</dbReference>